<keyword evidence="5 10" id="KW-0813">Transport</keyword>
<feature type="signal peptide" evidence="10">
    <location>
        <begin position="1"/>
        <end position="19"/>
    </location>
</feature>
<sequence length="219" mass="24556" precursor="true">MTQRLLPLCLILLSAPLFAAPPAAVQRFADGLETLDGRFEQRAFDANGQLREQSEGRVALAAPRQFRWDYEDPYPQTIVADGTRVWVYDPELEQASVRMQAHEEQSSPLAALIDPAELERQFEVTEEGERDGLTWVRLVPRKTEDAQITEARLAFAEGELRAMYLLDSLQQRSELRFSGWKRNTGLDAKLFRFIPPEGVDVVGDPGTDAEVMPLGDPAG</sequence>
<dbReference type="CDD" id="cd16325">
    <property type="entry name" value="LolA"/>
    <property type="match status" value="1"/>
</dbReference>
<evidence type="ECO:0000256" key="8">
    <source>
        <dbReference type="ARBA" id="ARBA00022927"/>
    </source>
</evidence>
<evidence type="ECO:0000256" key="4">
    <source>
        <dbReference type="ARBA" id="ARBA00014035"/>
    </source>
</evidence>
<dbReference type="PANTHER" id="PTHR35869">
    <property type="entry name" value="OUTER-MEMBRANE LIPOPROTEIN CARRIER PROTEIN"/>
    <property type="match status" value="1"/>
</dbReference>
<feature type="chain" id="PRO_5044916919" description="Outer-membrane lipoprotein carrier protein" evidence="10">
    <location>
        <begin position="20"/>
        <end position="219"/>
    </location>
</feature>
<dbReference type="InterPro" id="IPR018323">
    <property type="entry name" value="OM_lipoprot_carrier_LolA_Pbac"/>
</dbReference>
<keyword evidence="9 10" id="KW-0143">Chaperone</keyword>
<dbReference type="InterPro" id="IPR029046">
    <property type="entry name" value="LolA/LolB/LppX"/>
</dbReference>
<dbReference type="Pfam" id="PF03548">
    <property type="entry name" value="LolA"/>
    <property type="match status" value="1"/>
</dbReference>
<keyword evidence="12" id="KW-1185">Reference proteome</keyword>
<comment type="caution">
    <text evidence="11">The sequence shown here is derived from an EMBL/GenBank/DDBJ whole genome shotgun (WGS) entry which is preliminary data.</text>
</comment>
<evidence type="ECO:0000256" key="10">
    <source>
        <dbReference type="HAMAP-Rule" id="MF_00240"/>
    </source>
</evidence>
<evidence type="ECO:0000313" key="12">
    <source>
        <dbReference type="Proteomes" id="UP001431449"/>
    </source>
</evidence>
<dbReference type="Gene3D" id="2.50.20.10">
    <property type="entry name" value="Lipoprotein localisation LolA/LolB/LppX"/>
    <property type="match status" value="1"/>
</dbReference>
<evidence type="ECO:0000256" key="3">
    <source>
        <dbReference type="ARBA" id="ARBA00011245"/>
    </source>
</evidence>
<keyword evidence="7 10" id="KW-0574">Periplasm</keyword>
<name>A0ABT0GEG6_9GAMM</name>
<comment type="similarity">
    <text evidence="2 10">Belongs to the LolA family.</text>
</comment>
<dbReference type="PANTHER" id="PTHR35869:SF1">
    <property type="entry name" value="OUTER-MEMBRANE LIPOPROTEIN CARRIER PROTEIN"/>
    <property type="match status" value="1"/>
</dbReference>
<keyword evidence="8 10" id="KW-0653">Protein transport</keyword>
<protein>
    <recommendedName>
        <fullName evidence="4 10">Outer-membrane lipoprotein carrier protein</fullName>
    </recommendedName>
</protein>
<gene>
    <name evidence="10 11" type="primary">lolA</name>
    <name evidence="11" type="ORF">M0G41_04570</name>
</gene>
<dbReference type="RefSeq" id="WP_248205689.1">
    <property type="nucleotide sequence ID" value="NZ_JALNMH010000003.1"/>
</dbReference>
<keyword evidence="11" id="KW-0449">Lipoprotein</keyword>
<evidence type="ECO:0000256" key="2">
    <source>
        <dbReference type="ARBA" id="ARBA00007615"/>
    </source>
</evidence>
<dbReference type="InterPro" id="IPR004564">
    <property type="entry name" value="OM_lipoprot_carrier_LolA-like"/>
</dbReference>
<evidence type="ECO:0000256" key="6">
    <source>
        <dbReference type="ARBA" id="ARBA00022729"/>
    </source>
</evidence>
<evidence type="ECO:0000256" key="7">
    <source>
        <dbReference type="ARBA" id="ARBA00022764"/>
    </source>
</evidence>
<organism evidence="11 12">
    <name type="scientific">Pseudomarimonas salicorniae</name>
    <dbReference type="NCBI Taxonomy" id="2933270"/>
    <lineage>
        <taxon>Bacteria</taxon>
        <taxon>Pseudomonadati</taxon>
        <taxon>Pseudomonadota</taxon>
        <taxon>Gammaproteobacteria</taxon>
        <taxon>Lysobacterales</taxon>
        <taxon>Lysobacteraceae</taxon>
        <taxon>Pseudomarimonas</taxon>
    </lineage>
</organism>
<dbReference type="EMBL" id="JALNMH010000003">
    <property type="protein sequence ID" value="MCK7592941.1"/>
    <property type="molecule type" value="Genomic_DNA"/>
</dbReference>
<dbReference type="HAMAP" id="MF_00240">
    <property type="entry name" value="LolA"/>
    <property type="match status" value="1"/>
</dbReference>
<dbReference type="Proteomes" id="UP001431449">
    <property type="component" value="Unassembled WGS sequence"/>
</dbReference>
<comment type="subcellular location">
    <subcellularLocation>
        <location evidence="1 10">Periplasm</location>
    </subcellularLocation>
</comment>
<comment type="subunit">
    <text evidence="3 10">Monomer.</text>
</comment>
<accession>A0ABT0GEG6</accession>
<proteinExistence type="inferred from homology"/>
<comment type="function">
    <text evidence="10">Participates in the translocation of lipoproteins from the inner membrane to the outer membrane. Only forms a complex with a lipoprotein if the residue after the N-terminal Cys is not an aspartate (The Asp acts as a targeting signal to indicate that the lipoprotein should stay in the inner membrane).</text>
</comment>
<evidence type="ECO:0000256" key="9">
    <source>
        <dbReference type="ARBA" id="ARBA00023186"/>
    </source>
</evidence>
<dbReference type="NCBIfam" id="TIGR00547">
    <property type="entry name" value="lolA"/>
    <property type="match status" value="1"/>
</dbReference>
<evidence type="ECO:0000313" key="11">
    <source>
        <dbReference type="EMBL" id="MCK7592941.1"/>
    </source>
</evidence>
<evidence type="ECO:0000256" key="5">
    <source>
        <dbReference type="ARBA" id="ARBA00022448"/>
    </source>
</evidence>
<evidence type="ECO:0000256" key="1">
    <source>
        <dbReference type="ARBA" id="ARBA00004418"/>
    </source>
</evidence>
<dbReference type="SUPFAM" id="SSF89392">
    <property type="entry name" value="Prokaryotic lipoproteins and lipoprotein localization factors"/>
    <property type="match status" value="1"/>
</dbReference>
<reference evidence="11" key="1">
    <citation type="submission" date="2022-04" db="EMBL/GenBank/DDBJ databases">
        <title>Lysobacter sp. CAU 1642 isolated from sea sand.</title>
        <authorList>
            <person name="Kim W."/>
        </authorList>
    </citation>
    <scope>NUCLEOTIDE SEQUENCE</scope>
    <source>
        <strain evidence="11">CAU 1642</strain>
    </source>
</reference>
<keyword evidence="6 10" id="KW-0732">Signal</keyword>